<accession>A0A9P5XWW2</accession>
<comment type="caution">
    <text evidence="2">The sequence shown here is derived from an EMBL/GenBank/DDBJ whole genome shotgun (WGS) entry which is preliminary data.</text>
</comment>
<reference evidence="2" key="1">
    <citation type="submission" date="2020-11" db="EMBL/GenBank/DDBJ databases">
        <authorList>
            <consortium name="DOE Joint Genome Institute"/>
            <person name="Ahrendt S."/>
            <person name="Riley R."/>
            <person name="Andreopoulos W."/>
            <person name="Labutti K."/>
            <person name="Pangilinan J."/>
            <person name="Ruiz-Duenas F.J."/>
            <person name="Barrasa J.M."/>
            <person name="Sanchez-Garcia M."/>
            <person name="Camarero S."/>
            <person name="Miyauchi S."/>
            <person name="Serrano A."/>
            <person name="Linde D."/>
            <person name="Babiker R."/>
            <person name="Drula E."/>
            <person name="Ayuso-Fernandez I."/>
            <person name="Pacheco R."/>
            <person name="Padilla G."/>
            <person name="Ferreira P."/>
            <person name="Barriuso J."/>
            <person name="Kellner H."/>
            <person name="Castanera R."/>
            <person name="Alfaro M."/>
            <person name="Ramirez L."/>
            <person name="Pisabarro A.G."/>
            <person name="Kuo A."/>
            <person name="Tritt A."/>
            <person name="Lipzen A."/>
            <person name="He G."/>
            <person name="Yan M."/>
            <person name="Ng V."/>
            <person name="Cullen D."/>
            <person name="Martin F."/>
            <person name="Rosso M.-N."/>
            <person name="Henrissat B."/>
            <person name="Hibbett D."/>
            <person name="Martinez A.T."/>
            <person name="Grigoriev I.V."/>
        </authorList>
    </citation>
    <scope>NUCLEOTIDE SEQUENCE</scope>
    <source>
        <strain evidence="2">CBS 247.69</strain>
    </source>
</reference>
<feature type="chain" id="PRO_5040394595" description="Secreted protein" evidence="1">
    <location>
        <begin position="22"/>
        <end position="80"/>
    </location>
</feature>
<protein>
    <recommendedName>
        <fullName evidence="4">Secreted protein</fullName>
    </recommendedName>
</protein>
<organism evidence="2 3">
    <name type="scientific">Collybia nuda</name>
    <dbReference type="NCBI Taxonomy" id="64659"/>
    <lineage>
        <taxon>Eukaryota</taxon>
        <taxon>Fungi</taxon>
        <taxon>Dikarya</taxon>
        <taxon>Basidiomycota</taxon>
        <taxon>Agaricomycotina</taxon>
        <taxon>Agaricomycetes</taxon>
        <taxon>Agaricomycetidae</taxon>
        <taxon>Agaricales</taxon>
        <taxon>Tricholomatineae</taxon>
        <taxon>Clitocybaceae</taxon>
        <taxon>Collybia</taxon>
    </lineage>
</organism>
<evidence type="ECO:0000313" key="3">
    <source>
        <dbReference type="Proteomes" id="UP000807353"/>
    </source>
</evidence>
<dbReference type="AlphaFoldDB" id="A0A9P5XWW2"/>
<keyword evidence="3" id="KW-1185">Reference proteome</keyword>
<evidence type="ECO:0000256" key="1">
    <source>
        <dbReference type="SAM" id="SignalP"/>
    </source>
</evidence>
<evidence type="ECO:0000313" key="2">
    <source>
        <dbReference type="EMBL" id="KAF9459227.1"/>
    </source>
</evidence>
<proteinExistence type="predicted"/>
<gene>
    <name evidence="2" type="ORF">BDZ94DRAFT_1268884</name>
</gene>
<feature type="signal peptide" evidence="1">
    <location>
        <begin position="1"/>
        <end position="21"/>
    </location>
</feature>
<sequence length="80" mass="9317">MPTIWLRGGYGFRMWMWLVLLQPRSRKMVLVSQKHMLIVIVLFPSQCPSSSQTETSNTQYFCGTGMGARILQWDVEEIYS</sequence>
<evidence type="ECO:0008006" key="4">
    <source>
        <dbReference type="Google" id="ProtNLM"/>
    </source>
</evidence>
<dbReference type="Proteomes" id="UP000807353">
    <property type="component" value="Unassembled WGS sequence"/>
</dbReference>
<keyword evidence="1" id="KW-0732">Signal</keyword>
<dbReference type="EMBL" id="MU150321">
    <property type="protein sequence ID" value="KAF9459227.1"/>
    <property type="molecule type" value="Genomic_DNA"/>
</dbReference>
<name>A0A9P5XWW2_9AGAR</name>